<protein>
    <submittedName>
        <fullName evidence="1">Uncharacterized protein</fullName>
    </submittedName>
</protein>
<dbReference type="GeneID" id="36404298"/>
<dbReference type="RefSeq" id="XP_024575557.1">
    <property type="nucleotide sequence ID" value="XM_024724708.1"/>
</dbReference>
<evidence type="ECO:0000313" key="2">
    <source>
        <dbReference type="Proteomes" id="UP000054928"/>
    </source>
</evidence>
<keyword evidence="2" id="KW-1185">Reference proteome</keyword>
<reference evidence="2" key="1">
    <citation type="submission" date="2014-09" db="EMBL/GenBank/DDBJ databases">
        <authorList>
            <person name="Sharma Rahul"/>
            <person name="Thines Marco"/>
        </authorList>
    </citation>
    <scope>NUCLEOTIDE SEQUENCE [LARGE SCALE GENOMIC DNA]</scope>
</reference>
<dbReference type="Proteomes" id="UP000054928">
    <property type="component" value="Unassembled WGS sequence"/>
</dbReference>
<dbReference type="EMBL" id="CCYD01000409">
    <property type="protein sequence ID" value="CEG39188.1"/>
    <property type="molecule type" value="Genomic_DNA"/>
</dbReference>
<name>A0A0P1AFJ0_PLAHL</name>
<evidence type="ECO:0000313" key="1">
    <source>
        <dbReference type="EMBL" id="CEG39188.1"/>
    </source>
</evidence>
<dbReference type="AlphaFoldDB" id="A0A0P1AFJ0"/>
<sequence length="51" mass="5574">MRSVGIEAKSKLPPVAEIPHALGEKKERISANYNGCPKSLIVVVKLREQST</sequence>
<organism evidence="1 2">
    <name type="scientific">Plasmopara halstedii</name>
    <name type="common">Downy mildew of sunflower</name>
    <dbReference type="NCBI Taxonomy" id="4781"/>
    <lineage>
        <taxon>Eukaryota</taxon>
        <taxon>Sar</taxon>
        <taxon>Stramenopiles</taxon>
        <taxon>Oomycota</taxon>
        <taxon>Peronosporomycetes</taxon>
        <taxon>Peronosporales</taxon>
        <taxon>Peronosporaceae</taxon>
        <taxon>Plasmopara</taxon>
    </lineage>
</organism>
<proteinExistence type="predicted"/>
<accession>A0A0P1AFJ0</accession>